<accession>A0AAN6WJA6</accession>
<protein>
    <submittedName>
        <fullName evidence="2">Uncharacterized protein</fullName>
    </submittedName>
</protein>
<comment type="caution">
    <text evidence="2">The sequence shown here is derived from an EMBL/GenBank/DDBJ whole genome shotgun (WGS) entry which is preliminary data.</text>
</comment>
<proteinExistence type="predicted"/>
<organism evidence="2 3">
    <name type="scientific">Podospora australis</name>
    <dbReference type="NCBI Taxonomy" id="1536484"/>
    <lineage>
        <taxon>Eukaryota</taxon>
        <taxon>Fungi</taxon>
        <taxon>Dikarya</taxon>
        <taxon>Ascomycota</taxon>
        <taxon>Pezizomycotina</taxon>
        <taxon>Sordariomycetes</taxon>
        <taxon>Sordariomycetidae</taxon>
        <taxon>Sordariales</taxon>
        <taxon>Podosporaceae</taxon>
        <taxon>Podospora</taxon>
    </lineage>
</organism>
<dbReference type="EMBL" id="MU864625">
    <property type="protein sequence ID" value="KAK4182668.1"/>
    <property type="molecule type" value="Genomic_DNA"/>
</dbReference>
<gene>
    <name evidence="2" type="ORF">QBC35DRAFT_147392</name>
</gene>
<feature type="compositionally biased region" description="Basic and acidic residues" evidence="1">
    <location>
        <begin position="192"/>
        <end position="203"/>
    </location>
</feature>
<dbReference type="AlphaFoldDB" id="A0AAN6WJA6"/>
<keyword evidence="3" id="KW-1185">Reference proteome</keyword>
<reference evidence="2" key="1">
    <citation type="journal article" date="2023" name="Mol. Phylogenet. Evol.">
        <title>Genome-scale phylogeny and comparative genomics of the fungal order Sordariales.</title>
        <authorList>
            <person name="Hensen N."/>
            <person name="Bonometti L."/>
            <person name="Westerberg I."/>
            <person name="Brannstrom I.O."/>
            <person name="Guillou S."/>
            <person name="Cros-Aarteil S."/>
            <person name="Calhoun S."/>
            <person name="Haridas S."/>
            <person name="Kuo A."/>
            <person name="Mondo S."/>
            <person name="Pangilinan J."/>
            <person name="Riley R."/>
            <person name="LaButti K."/>
            <person name="Andreopoulos B."/>
            <person name="Lipzen A."/>
            <person name="Chen C."/>
            <person name="Yan M."/>
            <person name="Daum C."/>
            <person name="Ng V."/>
            <person name="Clum A."/>
            <person name="Steindorff A."/>
            <person name="Ohm R.A."/>
            <person name="Martin F."/>
            <person name="Silar P."/>
            <person name="Natvig D.O."/>
            <person name="Lalanne C."/>
            <person name="Gautier V."/>
            <person name="Ament-Velasquez S.L."/>
            <person name="Kruys A."/>
            <person name="Hutchinson M.I."/>
            <person name="Powell A.J."/>
            <person name="Barry K."/>
            <person name="Miller A.N."/>
            <person name="Grigoriev I.V."/>
            <person name="Debuchy R."/>
            <person name="Gladieux P."/>
            <person name="Hiltunen Thoren M."/>
            <person name="Johannesson H."/>
        </authorList>
    </citation>
    <scope>NUCLEOTIDE SEQUENCE</scope>
    <source>
        <strain evidence="2">PSN309</strain>
    </source>
</reference>
<feature type="region of interest" description="Disordered" evidence="1">
    <location>
        <begin position="181"/>
        <end position="231"/>
    </location>
</feature>
<dbReference type="Proteomes" id="UP001302126">
    <property type="component" value="Unassembled WGS sequence"/>
</dbReference>
<evidence type="ECO:0000313" key="2">
    <source>
        <dbReference type="EMBL" id="KAK4182668.1"/>
    </source>
</evidence>
<name>A0AAN6WJA6_9PEZI</name>
<evidence type="ECO:0000256" key="1">
    <source>
        <dbReference type="SAM" id="MobiDB-lite"/>
    </source>
</evidence>
<evidence type="ECO:0000313" key="3">
    <source>
        <dbReference type="Proteomes" id="UP001302126"/>
    </source>
</evidence>
<sequence>MSPLPCNFVVRPPSLIHAHAETVPFIFRVAVPKSTQDKYTVTAQLVETNGHQQYTQEINGTPFEPIVFSNTYNIDPGGVVWRYFKFRGGRVRYPGTWKWRMRVYRWLESSWELVAGKDSKRFTVKFMNRLPNETIPLTEQERNLLREERIDTRDCLTVASYRLLQDKRASQKWKRGGRFGAGYEGDASSCDDASRWEVEKPGTDDIDEEDALAGWAEPCSSPSGELSDEYE</sequence>
<reference evidence="2" key="2">
    <citation type="submission" date="2023-05" db="EMBL/GenBank/DDBJ databases">
        <authorList>
            <consortium name="Lawrence Berkeley National Laboratory"/>
            <person name="Steindorff A."/>
            <person name="Hensen N."/>
            <person name="Bonometti L."/>
            <person name="Westerberg I."/>
            <person name="Brannstrom I.O."/>
            <person name="Guillou S."/>
            <person name="Cros-Aarteil S."/>
            <person name="Calhoun S."/>
            <person name="Haridas S."/>
            <person name="Kuo A."/>
            <person name="Mondo S."/>
            <person name="Pangilinan J."/>
            <person name="Riley R."/>
            <person name="Labutti K."/>
            <person name="Andreopoulos B."/>
            <person name="Lipzen A."/>
            <person name="Chen C."/>
            <person name="Yanf M."/>
            <person name="Daum C."/>
            <person name="Ng V."/>
            <person name="Clum A."/>
            <person name="Ohm R."/>
            <person name="Martin F."/>
            <person name="Silar P."/>
            <person name="Natvig D."/>
            <person name="Lalanne C."/>
            <person name="Gautier V."/>
            <person name="Ament-Velasquez S.L."/>
            <person name="Kruys A."/>
            <person name="Hutchinson M.I."/>
            <person name="Powell A.J."/>
            <person name="Barry K."/>
            <person name="Miller A.N."/>
            <person name="Grigoriev I.V."/>
            <person name="Debuchy R."/>
            <person name="Gladieux P."/>
            <person name="Thoren M.H."/>
            <person name="Johannesson H."/>
        </authorList>
    </citation>
    <scope>NUCLEOTIDE SEQUENCE</scope>
    <source>
        <strain evidence="2">PSN309</strain>
    </source>
</reference>